<sequence>MKRNFYKLLLLLITFNAEAQIEKGLFSIGVSSPEIWKRGTPDDNSRYFKKGNRSSGINLNGQYFFTKNFSAEIGLNYTKNIASDVNTSNNLPIETETVNKTRGILIGANYYYPVRKNLYLKASINYIFYTLNTRYSILNPYSNYNPFERFNDSDKYQSLNINAGLVYFLSNKFSLDLKLGGLTRYNYGNGYSDTQLNFRPYNWSIGLSYYPNAKNLKGKKNERSDSTYNLNDNVLKGRTFYFPNGTPLDAGEVYIEPTIIPLDVVGFIPIIDVGLGKGFSISVAPLFSLIDMDWEDYYFLANLKYAHKVSNKWSLSANAILWANVYEGIKKKYVDYTIFPTFAATRTGRKSELSFGLGLGFGISENTYLANIGYMQKIGRRWAYTTDNLFHINKYDGIALVTSHTFKYHVSKNFNFDFGVMAMSYPFDGEVYPLPLIKASYHFPGKKSKPKVAKQ</sequence>
<reference evidence="5" key="1">
    <citation type="journal article" date="2019" name="Int. J. Syst. Evol. Microbiol.">
        <title>The Global Catalogue of Microorganisms (GCM) 10K type strain sequencing project: providing services to taxonomists for standard genome sequencing and annotation.</title>
        <authorList>
            <consortium name="The Broad Institute Genomics Platform"/>
            <consortium name="The Broad Institute Genome Sequencing Center for Infectious Disease"/>
            <person name="Wu L."/>
            <person name="Ma J."/>
        </authorList>
    </citation>
    <scope>NUCLEOTIDE SEQUENCE [LARGE SCALE GENOMIC DNA]</scope>
    <source>
        <strain evidence="5">KCTC 52344</strain>
    </source>
</reference>
<dbReference type="Gene3D" id="2.40.160.20">
    <property type="match status" value="1"/>
</dbReference>
<name>A0ABW5JCP9_9BACT</name>
<evidence type="ECO:0000256" key="1">
    <source>
        <dbReference type="ARBA" id="ARBA00022729"/>
    </source>
</evidence>
<feature type="domain" description="Outer membrane protein beta-barrel" evidence="3">
    <location>
        <begin position="10"/>
        <end position="209"/>
    </location>
</feature>
<dbReference type="Pfam" id="PF13505">
    <property type="entry name" value="OMP_b-brl"/>
    <property type="match status" value="1"/>
</dbReference>
<dbReference type="SUPFAM" id="SSF56925">
    <property type="entry name" value="OMPA-like"/>
    <property type="match status" value="1"/>
</dbReference>
<protein>
    <submittedName>
        <fullName evidence="4">Outer membrane beta-barrel protein</fullName>
    </submittedName>
</protein>
<evidence type="ECO:0000259" key="3">
    <source>
        <dbReference type="Pfam" id="PF13505"/>
    </source>
</evidence>
<organism evidence="4 5">
    <name type="scientific">Emticicia soli</name>
    <dbReference type="NCBI Taxonomy" id="2027878"/>
    <lineage>
        <taxon>Bacteria</taxon>
        <taxon>Pseudomonadati</taxon>
        <taxon>Bacteroidota</taxon>
        <taxon>Cytophagia</taxon>
        <taxon>Cytophagales</taxon>
        <taxon>Leadbetterellaceae</taxon>
        <taxon>Emticicia</taxon>
    </lineage>
</organism>
<feature type="chain" id="PRO_5046833854" evidence="2">
    <location>
        <begin position="20"/>
        <end position="455"/>
    </location>
</feature>
<keyword evidence="5" id="KW-1185">Reference proteome</keyword>
<dbReference type="Proteomes" id="UP001597510">
    <property type="component" value="Unassembled WGS sequence"/>
</dbReference>
<dbReference type="RefSeq" id="WP_340234206.1">
    <property type="nucleotide sequence ID" value="NZ_JBBEWC010000001.1"/>
</dbReference>
<dbReference type="EMBL" id="JBHULC010000038">
    <property type="protein sequence ID" value="MFD2523844.1"/>
    <property type="molecule type" value="Genomic_DNA"/>
</dbReference>
<evidence type="ECO:0000313" key="4">
    <source>
        <dbReference type="EMBL" id="MFD2523844.1"/>
    </source>
</evidence>
<comment type="caution">
    <text evidence="4">The sequence shown here is derived from an EMBL/GenBank/DDBJ whole genome shotgun (WGS) entry which is preliminary data.</text>
</comment>
<keyword evidence="1 2" id="KW-0732">Signal</keyword>
<feature type="signal peptide" evidence="2">
    <location>
        <begin position="1"/>
        <end position="19"/>
    </location>
</feature>
<dbReference type="InterPro" id="IPR011250">
    <property type="entry name" value="OMP/PagP_B-barrel"/>
</dbReference>
<dbReference type="InterPro" id="IPR027385">
    <property type="entry name" value="Beta-barrel_OMP"/>
</dbReference>
<gene>
    <name evidence="4" type="ORF">ACFSR2_23285</name>
</gene>
<evidence type="ECO:0000256" key="2">
    <source>
        <dbReference type="SAM" id="SignalP"/>
    </source>
</evidence>
<accession>A0ABW5JCP9</accession>
<evidence type="ECO:0000313" key="5">
    <source>
        <dbReference type="Proteomes" id="UP001597510"/>
    </source>
</evidence>
<proteinExistence type="predicted"/>